<evidence type="ECO:0000313" key="2">
    <source>
        <dbReference type="Proteomes" id="UP001208935"/>
    </source>
</evidence>
<protein>
    <submittedName>
        <fullName evidence="1">Terminase</fullName>
    </submittedName>
</protein>
<sequence length="230" mass="25527">MSTPARRHQMRVHAAQAVPAGGEVEGSMYELMQAQLYEHRRTLKGIQSIERKIEAKRAFLPVYDDWIDGALAGDNGAQDMVLVSVMVWHLDVGNWTRGLQIGAYALRHKMSLPDQYQRDIATLLIDESSTAALAGKMDGDEAVQTLGEVENLTRDLDAPDQARAKLHKAIGYALIGKTPSADPDFSTLDQEQATQAMDQLQRAQQLFDKVGVKKDMERLERRLKAAPGTD</sequence>
<dbReference type="InterPro" id="IPR010270">
    <property type="entry name" value="Phage_P2_GpM"/>
</dbReference>
<keyword evidence="2" id="KW-1185">Reference proteome</keyword>
<organism evidence="1 2">
    <name type="scientific">Verminephrobacter aporrectodeae subsp. tuberculatae</name>
    <dbReference type="NCBI Taxonomy" id="1110392"/>
    <lineage>
        <taxon>Bacteria</taxon>
        <taxon>Pseudomonadati</taxon>
        <taxon>Pseudomonadota</taxon>
        <taxon>Betaproteobacteria</taxon>
        <taxon>Burkholderiales</taxon>
        <taxon>Comamonadaceae</taxon>
        <taxon>Verminephrobacter</taxon>
    </lineage>
</organism>
<gene>
    <name evidence="1" type="ORF">D5039_04880</name>
</gene>
<dbReference type="Proteomes" id="UP001208935">
    <property type="component" value="Unassembled WGS sequence"/>
</dbReference>
<comment type="caution">
    <text evidence="1">The sequence shown here is derived from an EMBL/GenBank/DDBJ whole genome shotgun (WGS) entry which is preliminary data.</text>
</comment>
<name>A0ABT3KQE7_9BURK</name>
<evidence type="ECO:0000313" key="1">
    <source>
        <dbReference type="EMBL" id="MCW5320538.1"/>
    </source>
</evidence>
<dbReference type="Pfam" id="PF05944">
    <property type="entry name" value="Phage_term_smal"/>
    <property type="match status" value="1"/>
</dbReference>
<reference evidence="2" key="1">
    <citation type="submission" date="2023-07" db="EMBL/GenBank/DDBJ databases">
        <title>Verminephrobacter genomes.</title>
        <authorList>
            <person name="Lund M.B."/>
        </authorList>
    </citation>
    <scope>NUCLEOTIDE SEQUENCE [LARGE SCALE GENOMIC DNA]</scope>
    <source>
        <strain evidence="2">AtM5-05</strain>
    </source>
</reference>
<dbReference type="RefSeq" id="WP_265281248.1">
    <property type="nucleotide sequence ID" value="NZ_QZCW01000001.1"/>
</dbReference>
<dbReference type="EMBL" id="QZCW01000001">
    <property type="protein sequence ID" value="MCW5320538.1"/>
    <property type="molecule type" value="Genomic_DNA"/>
</dbReference>
<accession>A0ABT3KQE7</accession>
<proteinExistence type="predicted"/>